<gene>
    <name evidence="2" type="ORF">ACJ73_02387</name>
</gene>
<feature type="compositionally biased region" description="Basic and acidic residues" evidence="1">
    <location>
        <begin position="53"/>
        <end position="62"/>
    </location>
</feature>
<feature type="region of interest" description="Disordered" evidence="1">
    <location>
        <begin position="39"/>
        <end position="63"/>
    </location>
</feature>
<accession>A0A1J9QDQ8</accession>
<evidence type="ECO:0000313" key="2">
    <source>
        <dbReference type="EMBL" id="OJD26234.1"/>
    </source>
</evidence>
<sequence length="456" mass="52518">MGHMERGDIEALFGRDQSGDYTQGYGHLLFPPLEIERDDGVRKHKSRGTSKQKTSDCHDPKESLAATAETMQSASPLMRLPLELRYRIFGLLILPLLGSFYEDLPEMTGANGVRFRVLDASYNCSLRYPDPDFTHSTREPNGHHPQGMEDLFELYKAIREGVADDTQMQRGEHLCITPQFDTHRPIDEMSAVSTSDGEDHDDDLRDGEKEEGEQNDTTVEIKDAALFSPALIDLGACHPIYNLRVYKGPDIYDADVYPGGHSNDFHGYPPMPLLSREYQNVDFDFLRPLFHVSYQFTRDVGACLWQNAIVKFETPECFFPFIAPRPAIVNFIKFIELELQFFEDWFDTSSDTVVAICQFISEYMNLRYLRIHLTTEAHHLEKILTGEKLEKWTMAFKGLKVSQGFDVRVIDFPILWRVRRQKIWRPTPHPLGQKLNELWYPRGLGNLESTEVRETT</sequence>
<evidence type="ECO:0000313" key="3">
    <source>
        <dbReference type="Proteomes" id="UP000242791"/>
    </source>
</evidence>
<protein>
    <submittedName>
        <fullName evidence="2">Uncharacterized protein</fullName>
    </submittedName>
</protein>
<dbReference type="EMBL" id="LGTZ01000253">
    <property type="protein sequence ID" value="OJD26234.1"/>
    <property type="molecule type" value="Genomic_DNA"/>
</dbReference>
<comment type="caution">
    <text evidence="2">The sequence shown here is derived from an EMBL/GenBank/DDBJ whole genome shotgun (WGS) entry which is preliminary data.</text>
</comment>
<name>A0A1J9QDQ8_9EURO</name>
<evidence type="ECO:0000256" key="1">
    <source>
        <dbReference type="SAM" id="MobiDB-lite"/>
    </source>
</evidence>
<dbReference type="OrthoDB" id="4186596at2759"/>
<keyword evidence="3" id="KW-1185">Reference proteome</keyword>
<dbReference type="VEuPathDB" id="FungiDB:ACJ73_02387"/>
<dbReference type="AlphaFoldDB" id="A0A1J9QDQ8"/>
<proteinExistence type="predicted"/>
<dbReference type="Proteomes" id="UP000242791">
    <property type="component" value="Unassembled WGS sequence"/>
</dbReference>
<reference evidence="2 3" key="1">
    <citation type="submission" date="2015-08" db="EMBL/GenBank/DDBJ databases">
        <title>Emmonsia species relationships and genome sequence.</title>
        <authorList>
            <person name="Cuomo C.A."/>
            <person name="Schwartz I.S."/>
            <person name="Kenyon C."/>
            <person name="De Hoog G.S."/>
            <person name="Govender N.P."/>
            <person name="Botha A."/>
            <person name="Moreno L."/>
            <person name="De Vries M."/>
            <person name="Munoz J.F."/>
            <person name="Stielow J.B."/>
        </authorList>
    </citation>
    <scope>NUCLEOTIDE SEQUENCE [LARGE SCALE GENOMIC DNA]</scope>
    <source>
        <strain evidence="2 3">EI222</strain>
    </source>
</reference>
<feature type="region of interest" description="Disordered" evidence="1">
    <location>
        <begin position="190"/>
        <end position="216"/>
    </location>
</feature>
<organism evidence="2 3">
    <name type="scientific">Blastomyces percursus</name>
    <dbReference type="NCBI Taxonomy" id="1658174"/>
    <lineage>
        <taxon>Eukaryota</taxon>
        <taxon>Fungi</taxon>
        <taxon>Dikarya</taxon>
        <taxon>Ascomycota</taxon>
        <taxon>Pezizomycotina</taxon>
        <taxon>Eurotiomycetes</taxon>
        <taxon>Eurotiomycetidae</taxon>
        <taxon>Onygenales</taxon>
        <taxon>Ajellomycetaceae</taxon>
        <taxon>Blastomyces</taxon>
    </lineage>
</organism>